<evidence type="ECO:0000256" key="5">
    <source>
        <dbReference type="ARBA" id="ARBA00023136"/>
    </source>
</evidence>
<feature type="transmembrane region" description="Helical" evidence="6">
    <location>
        <begin position="12"/>
        <end position="30"/>
    </location>
</feature>
<dbReference type="Pfam" id="PF01554">
    <property type="entry name" value="MatE"/>
    <property type="match status" value="2"/>
</dbReference>
<keyword evidence="5 6" id="KW-0472">Membrane</keyword>
<feature type="transmembrane region" description="Helical" evidence="6">
    <location>
        <begin position="242"/>
        <end position="261"/>
    </location>
</feature>
<feature type="transmembrane region" description="Helical" evidence="6">
    <location>
        <begin position="162"/>
        <end position="183"/>
    </location>
</feature>
<accession>A0A7J6WBA9</accession>
<dbReference type="GO" id="GO:0015297">
    <property type="term" value="F:antiporter activity"/>
    <property type="evidence" value="ECO:0007669"/>
    <property type="project" value="InterPro"/>
</dbReference>
<dbReference type="OrthoDB" id="2126698at2759"/>
<feature type="transmembrane region" description="Helical" evidence="6">
    <location>
        <begin position="324"/>
        <end position="346"/>
    </location>
</feature>
<dbReference type="EMBL" id="JABWDY010019087">
    <property type="protein sequence ID" value="KAF5194168.1"/>
    <property type="molecule type" value="Genomic_DNA"/>
</dbReference>
<dbReference type="GO" id="GO:0016020">
    <property type="term" value="C:membrane"/>
    <property type="evidence" value="ECO:0007669"/>
    <property type="project" value="UniProtKB-SubCell"/>
</dbReference>
<feature type="transmembrane region" description="Helical" evidence="6">
    <location>
        <begin position="61"/>
        <end position="85"/>
    </location>
</feature>
<dbReference type="InterPro" id="IPR002528">
    <property type="entry name" value="MATE_fam"/>
</dbReference>
<name>A0A7J6WBA9_THATH</name>
<keyword evidence="4 6" id="KW-1133">Transmembrane helix</keyword>
<gene>
    <name evidence="7" type="ORF">FRX31_016242</name>
</gene>
<dbReference type="PANTHER" id="PTHR11206">
    <property type="entry name" value="MULTIDRUG RESISTANCE PROTEIN"/>
    <property type="match status" value="1"/>
</dbReference>
<comment type="caution">
    <text evidence="7">The sequence shown here is derived from an EMBL/GenBank/DDBJ whole genome shotgun (WGS) entry which is preliminary data.</text>
</comment>
<evidence type="ECO:0000313" key="8">
    <source>
        <dbReference type="Proteomes" id="UP000554482"/>
    </source>
</evidence>
<dbReference type="GO" id="GO:0042910">
    <property type="term" value="F:xenobiotic transmembrane transporter activity"/>
    <property type="evidence" value="ECO:0007669"/>
    <property type="project" value="InterPro"/>
</dbReference>
<dbReference type="Proteomes" id="UP000554482">
    <property type="component" value="Unassembled WGS sequence"/>
</dbReference>
<evidence type="ECO:0000256" key="1">
    <source>
        <dbReference type="ARBA" id="ARBA00004141"/>
    </source>
</evidence>
<reference evidence="7 8" key="1">
    <citation type="submission" date="2020-06" db="EMBL/GenBank/DDBJ databases">
        <title>Transcriptomic and genomic resources for Thalictrum thalictroides and T. hernandezii: Facilitating candidate gene discovery in an emerging model plant lineage.</title>
        <authorList>
            <person name="Arias T."/>
            <person name="Riano-Pachon D.M."/>
            <person name="Di Stilio V.S."/>
        </authorList>
    </citation>
    <scope>NUCLEOTIDE SEQUENCE [LARGE SCALE GENOMIC DNA]</scope>
    <source>
        <strain evidence="8">cv. WT478/WT964</strain>
        <tissue evidence="7">Leaves</tissue>
    </source>
</reference>
<dbReference type="GO" id="GO:1990961">
    <property type="term" value="P:xenobiotic detoxification by transmembrane export across the plasma membrane"/>
    <property type="evidence" value="ECO:0007669"/>
    <property type="project" value="InterPro"/>
</dbReference>
<evidence type="ECO:0000313" key="7">
    <source>
        <dbReference type="EMBL" id="KAF5194168.1"/>
    </source>
</evidence>
<organism evidence="7 8">
    <name type="scientific">Thalictrum thalictroides</name>
    <name type="common">Rue-anemone</name>
    <name type="synonym">Anemone thalictroides</name>
    <dbReference type="NCBI Taxonomy" id="46969"/>
    <lineage>
        <taxon>Eukaryota</taxon>
        <taxon>Viridiplantae</taxon>
        <taxon>Streptophyta</taxon>
        <taxon>Embryophyta</taxon>
        <taxon>Tracheophyta</taxon>
        <taxon>Spermatophyta</taxon>
        <taxon>Magnoliopsida</taxon>
        <taxon>Ranunculales</taxon>
        <taxon>Ranunculaceae</taxon>
        <taxon>Thalictroideae</taxon>
        <taxon>Thalictrum</taxon>
    </lineage>
</organism>
<feature type="transmembrane region" description="Helical" evidence="6">
    <location>
        <begin position="382"/>
        <end position="405"/>
    </location>
</feature>
<sequence>MLFLGHLGNIELAGGTLSIGFANITGYSVIKGIAMGMEPICCQAYGAKRWSILSQTYQRTLFLLLLATIPISILWLNMETILLWLGQDPNITSMAKVYIIFSLPDLLGQANLHPLRIFLRTQCLTTPVTVASVCAIVIHIPINYFLVIFLNMGVKGVALASAWFTLNLNLGLFIYLAVSKTVVRPWGTSVVSSSSLCFQGWEPLVTLAVPSVLSVCLEWWWYEVMLLLSGLMSNPQASVAAMGILIQITGLIYVFPSSLSLGMSIRVGHELGADQPARARFATIVGLAVAACCGLSAFGFTTSVRHSLGKFFTKETEVLQLTSIALPILGFCEVGNCPQTAACGVLTGSARPKMGAKINFMSFYLIGLPTAILMSFQVKIGFLGLWIGLVAAQISCMCMMLYTLICTDWKHQANRAKELTYKSGGQRDDLEASLLH</sequence>
<comment type="subcellular location">
    <subcellularLocation>
        <location evidence="1">Membrane</location>
        <topology evidence="1">Multi-pass membrane protein</topology>
    </subcellularLocation>
</comment>
<dbReference type="NCBIfam" id="TIGR00797">
    <property type="entry name" value="matE"/>
    <property type="match status" value="1"/>
</dbReference>
<protein>
    <submittedName>
        <fullName evidence="7">Detoxification-like protein</fullName>
    </submittedName>
</protein>
<evidence type="ECO:0000256" key="3">
    <source>
        <dbReference type="ARBA" id="ARBA00022692"/>
    </source>
</evidence>
<dbReference type="AlphaFoldDB" id="A0A7J6WBA9"/>
<dbReference type="CDD" id="cd13132">
    <property type="entry name" value="MATE_eukaryotic"/>
    <property type="match status" value="1"/>
</dbReference>
<feature type="transmembrane region" description="Helical" evidence="6">
    <location>
        <begin position="128"/>
        <end position="150"/>
    </location>
</feature>
<keyword evidence="8" id="KW-1185">Reference proteome</keyword>
<feature type="transmembrane region" description="Helical" evidence="6">
    <location>
        <begin position="358"/>
        <end position="376"/>
    </location>
</feature>
<comment type="similarity">
    <text evidence="2">Belongs to the multi antimicrobial extrusion (MATE) (TC 2.A.66.1) family.</text>
</comment>
<keyword evidence="3 6" id="KW-0812">Transmembrane</keyword>
<feature type="transmembrane region" description="Helical" evidence="6">
    <location>
        <begin position="281"/>
        <end position="304"/>
    </location>
</feature>
<evidence type="ECO:0000256" key="2">
    <source>
        <dbReference type="ARBA" id="ARBA00010199"/>
    </source>
</evidence>
<evidence type="ECO:0000256" key="6">
    <source>
        <dbReference type="SAM" id="Phobius"/>
    </source>
</evidence>
<dbReference type="InterPro" id="IPR045069">
    <property type="entry name" value="MATE_euk"/>
</dbReference>
<proteinExistence type="inferred from homology"/>
<evidence type="ECO:0000256" key="4">
    <source>
        <dbReference type="ARBA" id="ARBA00022989"/>
    </source>
</evidence>